<dbReference type="AlphaFoldDB" id="A0A2Z5G941"/>
<dbReference type="KEGG" id="abas:ACPOL_6588"/>
<dbReference type="EMBL" id="CP030840">
    <property type="protein sequence ID" value="AXC15802.1"/>
    <property type="molecule type" value="Genomic_DNA"/>
</dbReference>
<organism evidence="1 2">
    <name type="scientific">Acidisarcina polymorpha</name>
    <dbReference type="NCBI Taxonomy" id="2211140"/>
    <lineage>
        <taxon>Bacteria</taxon>
        <taxon>Pseudomonadati</taxon>
        <taxon>Acidobacteriota</taxon>
        <taxon>Terriglobia</taxon>
        <taxon>Terriglobales</taxon>
        <taxon>Acidobacteriaceae</taxon>
        <taxon>Acidisarcina</taxon>
    </lineage>
</organism>
<accession>A0A2Z5G941</accession>
<name>A0A2Z5G941_9BACT</name>
<keyword evidence="2" id="KW-1185">Reference proteome</keyword>
<evidence type="ECO:0000313" key="2">
    <source>
        <dbReference type="Proteomes" id="UP000253606"/>
    </source>
</evidence>
<proteinExistence type="predicted"/>
<reference evidence="1 2" key="1">
    <citation type="journal article" date="2018" name="Front. Microbiol.">
        <title>Hydrolytic Capabilities as a Key to Environmental Success: Chitinolytic and Cellulolytic Acidobacteria From Acidic Sub-arctic Soils and Boreal Peatlands.</title>
        <authorList>
            <person name="Belova S.E."/>
            <person name="Ravin N.V."/>
            <person name="Pankratov T.A."/>
            <person name="Rakitin A.L."/>
            <person name="Ivanova A.A."/>
            <person name="Beletsky A.V."/>
            <person name="Mardanov A.V."/>
            <person name="Sinninghe Damste J.S."/>
            <person name="Dedysh S.N."/>
        </authorList>
    </citation>
    <scope>NUCLEOTIDE SEQUENCE [LARGE SCALE GENOMIC DNA]</scope>
    <source>
        <strain evidence="1 2">SBC82</strain>
    </source>
</reference>
<evidence type="ECO:0000313" key="1">
    <source>
        <dbReference type="EMBL" id="AXC15802.1"/>
    </source>
</evidence>
<dbReference type="Proteomes" id="UP000253606">
    <property type="component" value="Chromosome"/>
</dbReference>
<protein>
    <submittedName>
        <fullName evidence="1">Uncharacterized protein</fullName>
    </submittedName>
</protein>
<gene>
    <name evidence="1" type="ORF">ACPOL_6588</name>
</gene>
<sequence length="39" mass="4396">MVELVVYDDCTLSAAADRWEDAHAHMVDFIQRLTEDGTA</sequence>